<dbReference type="Proteomes" id="UP000217446">
    <property type="component" value="Unassembled WGS sequence"/>
</dbReference>
<evidence type="ECO:0000313" key="1">
    <source>
        <dbReference type="EMBL" id="GAX54831.1"/>
    </source>
</evidence>
<dbReference type="RefSeq" id="WP_067378610.1">
    <property type="nucleotide sequence ID" value="NZ_BDQI01000015.1"/>
</dbReference>
<dbReference type="EMBL" id="BDQI01000015">
    <property type="protein sequence ID" value="GAX54831.1"/>
    <property type="molecule type" value="Genomic_DNA"/>
</dbReference>
<protein>
    <submittedName>
        <fullName evidence="1">LLM class F420-dependent oxidoreductase</fullName>
    </submittedName>
</protein>
<evidence type="ECO:0000313" key="2">
    <source>
        <dbReference type="Proteomes" id="UP000217446"/>
    </source>
</evidence>
<reference evidence="2" key="1">
    <citation type="submission" date="2017-05" db="EMBL/GenBank/DDBJ databases">
        <title>Streptomyces olivochromogenes NBRC 3561 whole genome shotgun sequence.</title>
        <authorList>
            <person name="Dohra H."/>
            <person name="Kodani S."/>
        </authorList>
    </citation>
    <scope>NUCLEOTIDE SEQUENCE [LARGE SCALE GENOMIC DNA]</scope>
    <source>
        <strain evidence="2">NBRC 3561</strain>
    </source>
</reference>
<sequence>MLHASADRLVDALVAWGADDAISTRPAEFHTAGADHLALQIISGEGNEAPPHAEWRRLADLTGGTQDEAPPHGARP</sequence>
<proteinExistence type="predicted"/>
<dbReference type="STRING" id="1963.AQJ27_36830"/>
<name>A0A250VL16_STROL</name>
<comment type="caution">
    <text evidence="1">The sequence shown here is derived from an EMBL/GenBank/DDBJ whole genome shotgun (WGS) entry which is preliminary data.</text>
</comment>
<keyword evidence="2" id="KW-1185">Reference proteome</keyword>
<accession>A0A250VL16</accession>
<dbReference type="AlphaFoldDB" id="A0A250VL16"/>
<gene>
    <name evidence="1" type="ORF">SO3561_06384</name>
</gene>
<organism evidence="1 2">
    <name type="scientific">Streptomyces olivochromogenes</name>
    <dbReference type="NCBI Taxonomy" id="1963"/>
    <lineage>
        <taxon>Bacteria</taxon>
        <taxon>Bacillati</taxon>
        <taxon>Actinomycetota</taxon>
        <taxon>Actinomycetes</taxon>
        <taxon>Kitasatosporales</taxon>
        <taxon>Streptomycetaceae</taxon>
        <taxon>Streptomyces</taxon>
    </lineage>
</organism>